<dbReference type="EMBL" id="JAEOAH010000018">
    <property type="protein sequence ID" value="MBK3495751.1"/>
    <property type="molecule type" value="Genomic_DNA"/>
</dbReference>
<keyword evidence="2" id="KW-1185">Reference proteome</keyword>
<proteinExistence type="predicted"/>
<name>A0ABS1H8L1_9BACL</name>
<sequence>MAVLKVDQPNKVVLAVMNFTSISERTFTMLLDTCTVYEQQSILKYKQRIDQLRSLLAITQIKNCFKNYFNREKEITIKKDAYGKPKAVGWDHILYLILMT</sequence>
<dbReference type="InterPro" id="IPR037143">
    <property type="entry name" value="4-PPantetheinyl_Trfase_dom_sf"/>
</dbReference>
<dbReference type="RefSeq" id="WP_200749366.1">
    <property type="nucleotide sequence ID" value="NZ_JAEOAH010000018.1"/>
</dbReference>
<dbReference type="Proteomes" id="UP000618943">
    <property type="component" value="Unassembled WGS sequence"/>
</dbReference>
<protein>
    <recommendedName>
        <fullName evidence="3">Transposase</fullName>
    </recommendedName>
</protein>
<dbReference type="Gene3D" id="3.90.470.20">
    <property type="entry name" value="4'-phosphopantetheinyl transferase domain"/>
    <property type="match status" value="1"/>
</dbReference>
<evidence type="ECO:0008006" key="3">
    <source>
        <dbReference type="Google" id="ProtNLM"/>
    </source>
</evidence>
<organism evidence="1 2">
    <name type="scientific">Viridibacillus soli</name>
    <dbReference type="NCBI Taxonomy" id="2798301"/>
    <lineage>
        <taxon>Bacteria</taxon>
        <taxon>Bacillati</taxon>
        <taxon>Bacillota</taxon>
        <taxon>Bacilli</taxon>
        <taxon>Bacillales</taxon>
        <taxon>Caryophanaceae</taxon>
        <taxon>Viridibacillus</taxon>
    </lineage>
</organism>
<evidence type="ECO:0000313" key="2">
    <source>
        <dbReference type="Proteomes" id="UP000618943"/>
    </source>
</evidence>
<accession>A0ABS1H8L1</accession>
<reference evidence="1 2" key="1">
    <citation type="submission" date="2020-12" db="EMBL/GenBank/DDBJ databases">
        <title>YIM B01967 draft genome.</title>
        <authorList>
            <person name="Yan X."/>
        </authorList>
    </citation>
    <scope>NUCLEOTIDE SEQUENCE [LARGE SCALE GENOMIC DNA]</scope>
    <source>
        <strain evidence="1 2">YIM B01967</strain>
    </source>
</reference>
<evidence type="ECO:0000313" key="1">
    <source>
        <dbReference type="EMBL" id="MBK3495751.1"/>
    </source>
</evidence>
<comment type="caution">
    <text evidence="1">The sequence shown here is derived from an EMBL/GenBank/DDBJ whole genome shotgun (WGS) entry which is preliminary data.</text>
</comment>
<gene>
    <name evidence="1" type="ORF">JFL43_12975</name>
</gene>